<dbReference type="PANTHER" id="PTHR11699">
    <property type="entry name" value="ALDEHYDE DEHYDROGENASE-RELATED"/>
    <property type="match status" value="1"/>
</dbReference>
<dbReference type="InterPro" id="IPR016161">
    <property type="entry name" value="Ald_DH/histidinol_DH"/>
</dbReference>
<evidence type="ECO:0000256" key="3">
    <source>
        <dbReference type="ARBA" id="ARBA00023002"/>
    </source>
</evidence>
<reference evidence="11" key="1">
    <citation type="journal article" date="2019" name="Int. J. Syst. Evol. Microbiol.">
        <title>The Global Catalogue of Microorganisms (GCM) 10K type strain sequencing project: providing services to taxonomists for standard genome sequencing and annotation.</title>
        <authorList>
            <consortium name="The Broad Institute Genomics Platform"/>
            <consortium name="The Broad Institute Genome Sequencing Center for Infectious Disease"/>
            <person name="Wu L."/>
            <person name="Ma J."/>
        </authorList>
    </citation>
    <scope>NUCLEOTIDE SEQUENCE [LARGE SCALE GENOMIC DNA]</scope>
    <source>
        <strain evidence="11">TISTR 2562</strain>
    </source>
</reference>
<feature type="active site" description="Nucleophile" evidence="6">
    <location>
        <position position="285"/>
    </location>
</feature>
<keyword evidence="11" id="KW-1185">Reference proteome</keyword>
<feature type="active site" description="Proton acceptor" evidence="6">
    <location>
        <position position="251"/>
    </location>
</feature>
<keyword evidence="3 6" id="KW-0560">Oxidoreductase</keyword>
<dbReference type="Gene3D" id="3.40.605.10">
    <property type="entry name" value="Aldehyde Dehydrogenase, Chain A, domain 1"/>
    <property type="match status" value="1"/>
</dbReference>
<comment type="similarity">
    <text evidence="6 8">Belongs to the aldehyde dehydrogenase family.</text>
</comment>
<protein>
    <recommendedName>
        <fullName evidence="6">Betaine aldehyde dehydrogenase</fullName>
        <shortName evidence="6">BADH</shortName>
        <ecNumber evidence="6">1.2.1.8</ecNumber>
    </recommendedName>
</protein>
<evidence type="ECO:0000256" key="6">
    <source>
        <dbReference type="HAMAP-Rule" id="MF_00804"/>
    </source>
</evidence>
<keyword evidence="2 6" id="KW-0630">Potassium</keyword>
<feature type="binding site" description="covalent" evidence="6">
    <location>
        <position position="285"/>
    </location>
    <ligand>
        <name>NAD(+)</name>
        <dbReference type="ChEBI" id="CHEBI:57540"/>
    </ligand>
</feature>
<feature type="active site" description="Charge relay system" evidence="6">
    <location>
        <position position="163"/>
    </location>
</feature>
<evidence type="ECO:0000256" key="8">
    <source>
        <dbReference type="RuleBase" id="RU003345"/>
    </source>
</evidence>
<dbReference type="RefSeq" id="WP_386372312.1">
    <property type="nucleotide sequence ID" value="NZ_JBHUMP010000003.1"/>
</dbReference>
<dbReference type="InterPro" id="IPR016162">
    <property type="entry name" value="Ald_DH_N"/>
</dbReference>
<feature type="domain" description="Aldehyde dehydrogenase" evidence="9">
    <location>
        <begin position="18"/>
        <end position="474"/>
    </location>
</feature>
<feature type="binding site" evidence="6">
    <location>
        <position position="253"/>
    </location>
    <ligand>
        <name>NAD(+)</name>
        <dbReference type="ChEBI" id="CHEBI:57540"/>
    </ligand>
</feature>
<feature type="binding site" evidence="6">
    <location>
        <position position="382"/>
    </location>
    <ligand>
        <name>NAD(+)</name>
        <dbReference type="ChEBI" id="CHEBI:57540"/>
    </ligand>
</feature>
<dbReference type="Proteomes" id="UP001597474">
    <property type="component" value="Unassembled WGS sequence"/>
</dbReference>
<dbReference type="EMBL" id="JBHUMP010000003">
    <property type="protein sequence ID" value="MFD2739056.1"/>
    <property type="molecule type" value="Genomic_DNA"/>
</dbReference>
<feature type="binding site" evidence="6">
    <location>
        <begin position="177"/>
        <end position="180"/>
    </location>
    <ligand>
        <name>NAD(+)</name>
        <dbReference type="ChEBI" id="CHEBI:57540"/>
    </ligand>
</feature>
<comment type="caution">
    <text evidence="6">Lacks conserved residue(s) required for the propagation of feature annotation.</text>
</comment>
<evidence type="ECO:0000259" key="9">
    <source>
        <dbReference type="Pfam" id="PF00171"/>
    </source>
</evidence>
<feature type="binding site" evidence="6">
    <location>
        <position position="455"/>
    </location>
    <ligand>
        <name>K(+)</name>
        <dbReference type="ChEBI" id="CHEBI:29103"/>
        <label>2</label>
    </ligand>
</feature>
<accession>A0ABW5U1W0</accession>
<dbReference type="GO" id="GO:0008802">
    <property type="term" value="F:betaine-aldehyde dehydrogenase (NAD+) activity"/>
    <property type="evidence" value="ECO:0007669"/>
    <property type="project" value="UniProtKB-EC"/>
</dbReference>
<dbReference type="NCBIfam" id="NF009725">
    <property type="entry name" value="PRK13252.1"/>
    <property type="match status" value="1"/>
</dbReference>
<evidence type="ECO:0000313" key="11">
    <source>
        <dbReference type="Proteomes" id="UP001597474"/>
    </source>
</evidence>
<dbReference type="PROSITE" id="PS00070">
    <property type="entry name" value="ALDEHYDE_DEHYDR_CYS"/>
    <property type="match status" value="1"/>
</dbReference>
<feature type="binding site" evidence="6">
    <location>
        <position position="95"/>
    </location>
    <ligand>
        <name>K(+)</name>
        <dbReference type="ChEBI" id="CHEBI:29103"/>
        <label>1</label>
    </ligand>
</feature>
<feature type="active site" evidence="7">
    <location>
        <position position="251"/>
    </location>
</feature>
<dbReference type="PROSITE" id="PS00687">
    <property type="entry name" value="ALDEHYDE_DEHYDR_GLU"/>
    <property type="match status" value="1"/>
</dbReference>
<dbReference type="HAMAP" id="MF_00804">
    <property type="entry name" value="BADH"/>
    <property type="match status" value="1"/>
</dbReference>
<dbReference type="NCBIfam" id="TIGR01804">
    <property type="entry name" value="BADH"/>
    <property type="match status" value="1"/>
</dbReference>
<keyword evidence="5 6" id="KW-0558">Oxidation</keyword>
<dbReference type="InterPro" id="IPR029510">
    <property type="entry name" value="Ald_DH_CS_GLU"/>
</dbReference>
<sequence>MTYETQPRASHFIDGKYVEDSAGAEIEVIYPATGERIATLHAATPAIIEQAIAAARRAQPAWAAMTGSERGRILRRAADLMRERNHDLSVLETRDTGKPYQETSVADATSGADAMEYFGGLAASLTGEHIQLGENWVYTRREPLGLCVGIGAWNYPTQIACWKAAPALACGNAMIFKPSETTPLCALKVAEILHEAGLPAGLCNVVQGMGEVGHALVTDPRVDKVSLTGSVPTGRKVYAAAAEGIKHVTMELGGKSPLIVFEDADIDNAVSGAILGNFYSSGQVCSNGTRVFVHRDIKEAFLERLCARLDKAVIGDPLDEATSFGPMVSQRQLEIALSYVEKGAGEGARLAYGGARLEREGFYMQPTVFADVTDDMVIAREEIFGPVMAVLDFEDEDEVMARANDTEFGLAAGVFTRDLARAHRVAARFEAGTCYINTYNDAPVEAPFGGMKNSGVGRENSKAAIEHYSQLKSVFVRMDDVEAPF</sequence>
<comment type="function">
    <text evidence="6">Involved in the biosynthesis of the osmoprotectant glycine betaine. Catalyzes the irreversible oxidation of betaine aldehyde to the corresponding acid.</text>
</comment>
<organism evidence="10 11">
    <name type="scientific">Sulfitobacter aestuarii</name>
    <dbReference type="NCBI Taxonomy" id="2161676"/>
    <lineage>
        <taxon>Bacteria</taxon>
        <taxon>Pseudomonadati</taxon>
        <taxon>Pseudomonadota</taxon>
        <taxon>Alphaproteobacteria</taxon>
        <taxon>Rhodobacterales</taxon>
        <taxon>Roseobacteraceae</taxon>
        <taxon>Sulfitobacter</taxon>
    </lineage>
</organism>
<evidence type="ECO:0000256" key="4">
    <source>
        <dbReference type="ARBA" id="ARBA00023027"/>
    </source>
</evidence>
<keyword evidence="1 6" id="KW-0479">Metal-binding</keyword>
<comment type="caution">
    <text evidence="10">The sequence shown here is derived from an EMBL/GenBank/DDBJ whole genome shotgun (WGS) entry which is preliminary data.</text>
</comment>
<dbReference type="Gene3D" id="3.40.309.10">
    <property type="entry name" value="Aldehyde Dehydrogenase, Chain A, domain 2"/>
    <property type="match status" value="1"/>
</dbReference>
<evidence type="ECO:0000313" key="10">
    <source>
        <dbReference type="EMBL" id="MFD2739056.1"/>
    </source>
</evidence>
<proteinExistence type="inferred from homology"/>
<keyword evidence="4 6" id="KW-0520">NAD</keyword>
<feature type="binding site" evidence="6">
    <location>
        <position position="452"/>
    </location>
    <ligand>
        <name>K(+)</name>
        <dbReference type="ChEBI" id="CHEBI:29103"/>
        <label>2</label>
    </ligand>
</feature>
<dbReference type="EC" id="1.2.1.8" evidence="6"/>
<evidence type="ECO:0000256" key="7">
    <source>
        <dbReference type="PROSITE-ProRule" id="PRU10007"/>
    </source>
</evidence>
<feature type="binding site" evidence="6">
    <location>
        <position position="29"/>
    </location>
    <ligand>
        <name>K(+)</name>
        <dbReference type="ChEBI" id="CHEBI:29103"/>
        <label>1</label>
    </ligand>
</feature>
<name>A0ABW5U1W0_9RHOB</name>
<dbReference type="InterPro" id="IPR016160">
    <property type="entry name" value="Ald_DH_CS_CYS"/>
</dbReference>
<dbReference type="SUPFAM" id="SSF53720">
    <property type="entry name" value="ALDH-like"/>
    <property type="match status" value="1"/>
</dbReference>
<dbReference type="InterPro" id="IPR015590">
    <property type="entry name" value="Aldehyde_DH_dom"/>
</dbReference>
<comment type="cofactor">
    <cofactor evidence="6">
        <name>K(+)</name>
        <dbReference type="ChEBI" id="CHEBI:29103"/>
    </cofactor>
    <text evidence="6">Binds 2 potassium ions per subunit.</text>
</comment>
<evidence type="ECO:0000256" key="2">
    <source>
        <dbReference type="ARBA" id="ARBA00022958"/>
    </source>
</evidence>
<comment type="pathway">
    <text evidence="6">Amine and polyamine biosynthesis; betaine biosynthesis via choline pathway; betaine from betaine aldehyde: step 1/1.</text>
</comment>
<feature type="binding site" evidence="6">
    <location>
        <position position="245"/>
    </location>
    <ligand>
        <name>K(+)</name>
        <dbReference type="ChEBI" id="CHEBI:29103"/>
        <label>2</label>
    </ligand>
</feature>
<feature type="active site" description="Charge relay system" evidence="6">
    <location>
        <position position="459"/>
    </location>
</feature>
<dbReference type="InterPro" id="IPR016163">
    <property type="entry name" value="Ald_DH_C"/>
</dbReference>
<evidence type="ECO:0000256" key="5">
    <source>
        <dbReference type="ARBA" id="ARBA00023097"/>
    </source>
</evidence>
<comment type="subunit">
    <text evidence="6">Dimer of dimers.</text>
</comment>
<feature type="binding site" evidence="6">
    <location>
        <begin position="151"/>
        <end position="153"/>
    </location>
    <ligand>
        <name>NAD(+)</name>
        <dbReference type="ChEBI" id="CHEBI:57540"/>
    </ligand>
</feature>
<dbReference type="Pfam" id="PF00171">
    <property type="entry name" value="Aldedh"/>
    <property type="match status" value="1"/>
</dbReference>
<gene>
    <name evidence="6 10" type="primary">betB</name>
    <name evidence="10" type="ORF">ACFSUD_05715</name>
</gene>
<feature type="modified residue" description="Cysteine sulfenic acid (-SOH)" evidence="6">
    <location>
        <position position="285"/>
    </location>
</feature>
<comment type="catalytic activity">
    <reaction evidence="6">
        <text>betaine aldehyde + NAD(+) + H2O = glycine betaine + NADH + 2 H(+)</text>
        <dbReference type="Rhea" id="RHEA:15305"/>
        <dbReference type="ChEBI" id="CHEBI:15377"/>
        <dbReference type="ChEBI" id="CHEBI:15378"/>
        <dbReference type="ChEBI" id="CHEBI:15710"/>
        <dbReference type="ChEBI" id="CHEBI:17750"/>
        <dbReference type="ChEBI" id="CHEBI:57540"/>
        <dbReference type="ChEBI" id="CHEBI:57945"/>
        <dbReference type="EC" id="1.2.1.8"/>
    </reaction>
</comment>
<dbReference type="InterPro" id="IPR011264">
    <property type="entry name" value="BADH"/>
</dbReference>
<evidence type="ECO:0000256" key="1">
    <source>
        <dbReference type="ARBA" id="ARBA00022723"/>
    </source>
</evidence>
<keyword evidence="6" id="KW-0521">NADP</keyword>